<dbReference type="Proteomes" id="UP000500791">
    <property type="component" value="Chromosome"/>
</dbReference>
<name>A0A6G7VKH3_9RHOB</name>
<feature type="transmembrane region" description="Helical" evidence="8">
    <location>
        <begin position="140"/>
        <end position="160"/>
    </location>
</feature>
<keyword evidence="5 8" id="KW-0812">Transmembrane</keyword>
<keyword evidence="6 8" id="KW-1133">Transmembrane helix</keyword>
<dbReference type="RefSeq" id="WP_166189755.1">
    <property type="nucleotide sequence ID" value="NZ_CP049811.1"/>
</dbReference>
<dbReference type="AlphaFoldDB" id="A0A6G7VKH3"/>
<organism evidence="9 10">
    <name type="scientific">Pontivivens nitratireducens</name>
    <dbReference type="NCBI Taxonomy" id="2758038"/>
    <lineage>
        <taxon>Bacteria</taxon>
        <taxon>Pseudomonadati</taxon>
        <taxon>Pseudomonadota</taxon>
        <taxon>Alphaproteobacteria</taxon>
        <taxon>Rhodobacterales</taxon>
        <taxon>Paracoccaceae</taxon>
        <taxon>Pontivivens</taxon>
    </lineage>
</organism>
<accession>A0A6G7VKH3</accession>
<reference evidence="9 10" key="1">
    <citation type="submission" date="2020-03" db="EMBL/GenBank/DDBJ databases">
        <title>Complete genome sequence of Monaibacterium sp. ALG8 with diverse plasmids.</title>
        <authorList>
            <person name="Sun C."/>
        </authorList>
    </citation>
    <scope>NUCLEOTIDE SEQUENCE [LARGE SCALE GENOMIC DNA]</scope>
    <source>
        <strain evidence="9 10">ALG8</strain>
    </source>
</reference>
<evidence type="ECO:0000256" key="5">
    <source>
        <dbReference type="ARBA" id="ARBA00022692"/>
    </source>
</evidence>
<feature type="transmembrane region" description="Helical" evidence="8">
    <location>
        <begin position="172"/>
        <end position="190"/>
    </location>
</feature>
<dbReference type="InterPro" id="IPR011606">
    <property type="entry name" value="Brnchd-chn_aa_trnsp_permease"/>
</dbReference>
<evidence type="ECO:0000256" key="6">
    <source>
        <dbReference type="ARBA" id="ARBA00022989"/>
    </source>
</evidence>
<protein>
    <submittedName>
        <fullName evidence="9">AzlC family ABC transporter permease</fullName>
    </submittedName>
</protein>
<dbReference type="EMBL" id="CP049811">
    <property type="protein sequence ID" value="QIK40366.1"/>
    <property type="molecule type" value="Genomic_DNA"/>
</dbReference>
<evidence type="ECO:0000256" key="4">
    <source>
        <dbReference type="ARBA" id="ARBA00022475"/>
    </source>
</evidence>
<dbReference type="KEGG" id="mon:G8E03_06040"/>
<feature type="transmembrane region" description="Helical" evidence="8">
    <location>
        <begin position="196"/>
        <end position="229"/>
    </location>
</feature>
<dbReference type="GO" id="GO:1903785">
    <property type="term" value="P:L-valine transmembrane transport"/>
    <property type="evidence" value="ECO:0007669"/>
    <property type="project" value="TreeGrafter"/>
</dbReference>
<feature type="transmembrane region" description="Helical" evidence="8">
    <location>
        <begin position="22"/>
        <end position="40"/>
    </location>
</feature>
<evidence type="ECO:0000256" key="2">
    <source>
        <dbReference type="ARBA" id="ARBA00010735"/>
    </source>
</evidence>
<evidence type="ECO:0000256" key="7">
    <source>
        <dbReference type="ARBA" id="ARBA00023136"/>
    </source>
</evidence>
<proteinExistence type="inferred from homology"/>
<keyword evidence="4" id="KW-1003">Cell membrane</keyword>
<comment type="similarity">
    <text evidence="2">Belongs to the AzlC family.</text>
</comment>
<evidence type="ECO:0000313" key="9">
    <source>
        <dbReference type="EMBL" id="QIK40366.1"/>
    </source>
</evidence>
<dbReference type="PANTHER" id="PTHR34979:SF1">
    <property type="entry name" value="INNER MEMBRANE PROTEIN YGAZ"/>
    <property type="match status" value="1"/>
</dbReference>
<evidence type="ECO:0000313" key="10">
    <source>
        <dbReference type="Proteomes" id="UP000500791"/>
    </source>
</evidence>
<gene>
    <name evidence="9" type="ORF">G8E03_06040</name>
</gene>
<dbReference type="PANTHER" id="PTHR34979">
    <property type="entry name" value="INNER MEMBRANE PROTEIN YGAZ"/>
    <property type="match status" value="1"/>
</dbReference>
<evidence type="ECO:0000256" key="1">
    <source>
        <dbReference type="ARBA" id="ARBA00004651"/>
    </source>
</evidence>
<keyword evidence="10" id="KW-1185">Reference proteome</keyword>
<evidence type="ECO:0000256" key="3">
    <source>
        <dbReference type="ARBA" id="ARBA00022448"/>
    </source>
</evidence>
<evidence type="ECO:0000256" key="8">
    <source>
        <dbReference type="SAM" id="Phobius"/>
    </source>
</evidence>
<dbReference type="GO" id="GO:0005886">
    <property type="term" value="C:plasma membrane"/>
    <property type="evidence" value="ECO:0007669"/>
    <property type="project" value="UniProtKB-SubCell"/>
</dbReference>
<keyword evidence="3" id="KW-0813">Transport</keyword>
<dbReference type="Pfam" id="PF03591">
    <property type="entry name" value="AzlC"/>
    <property type="match status" value="1"/>
</dbReference>
<comment type="subcellular location">
    <subcellularLocation>
        <location evidence="1">Cell membrane</location>
        <topology evidence="1">Multi-pass membrane protein</topology>
    </subcellularLocation>
</comment>
<keyword evidence="7 8" id="KW-0472">Membrane</keyword>
<sequence>MGEISSIPADTSAWFWRGVRDGAPFTLVIAPFALLFGVVATEAGLPLLETMVMTVLVIAGASQFTAVTLMLDNAPLFIVILTALAVNLRMALYSASLSTHLNSLPLWKKAFVAYFLVDQAYAASVAQYETEPNAPVRSKFAYFMGVVTPIAPLWYGCTWIGAVAGSAIPQEYALDFAVPITFIALIAPMLRTIPHVMTAIVSIVAALALVWVPYSLGLIIAAALAMAAGAATEIALERRGGDS</sequence>